<dbReference type="Proteomes" id="UP000198233">
    <property type="component" value="Chromosome"/>
</dbReference>
<dbReference type="RefSeq" id="WP_033539623.1">
    <property type="nucleotide sequence ID" value="NZ_CP022272.1"/>
</dbReference>
<dbReference type="EMBL" id="CP041153">
    <property type="protein sequence ID" value="QDF75610.1"/>
    <property type="molecule type" value="Genomic_DNA"/>
</dbReference>
<evidence type="ECO:0000313" key="1">
    <source>
        <dbReference type="EMBL" id="ASJ97074.1"/>
    </source>
</evidence>
<dbReference type="EMBL" id="CP022272">
    <property type="protein sequence ID" value="ASJ97074.1"/>
    <property type="molecule type" value="Genomic_DNA"/>
</dbReference>
<organism evidence="1 3">
    <name type="scientific">Shewanella marisflavi</name>
    <dbReference type="NCBI Taxonomy" id="260364"/>
    <lineage>
        <taxon>Bacteria</taxon>
        <taxon>Pseudomonadati</taxon>
        <taxon>Pseudomonadota</taxon>
        <taxon>Gammaproteobacteria</taxon>
        <taxon>Alteromonadales</taxon>
        <taxon>Shewanellaceae</taxon>
        <taxon>Shewanella</taxon>
    </lineage>
</organism>
<dbReference type="InterPro" id="IPR052936">
    <property type="entry name" value="Jasmonate_Hydroxylase-like"/>
</dbReference>
<keyword evidence="1" id="KW-0560">Oxidoreductase</keyword>
<accession>A0AAC9XNT4</accession>
<reference evidence="1 3" key="1">
    <citation type="submission" date="2017-06" db="EMBL/GenBank/DDBJ databases">
        <title>Complete genome sequence of Shewanella marisflavi EP1 associated with anaerobic 2,4-dinitrotoluene reduction and salt tolerance.</title>
        <authorList>
            <person name="Huang J."/>
        </authorList>
    </citation>
    <scope>NUCLEOTIDE SEQUENCE [LARGE SCALE GENOMIC DNA]</scope>
    <source>
        <strain evidence="1 3">EP1</strain>
    </source>
</reference>
<dbReference type="PANTHER" id="PTHR37811">
    <property type="entry name" value="BLL5343 PROTEIN"/>
    <property type="match status" value="1"/>
</dbReference>
<keyword evidence="4" id="KW-1185">Reference proteome</keyword>
<dbReference type="AlphaFoldDB" id="A0AAC9XNT4"/>
<dbReference type="Proteomes" id="UP000318758">
    <property type="component" value="Chromosome"/>
</dbReference>
<evidence type="ECO:0000313" key="4">
    <source>
        <dbReference type="Proteomes" id="UP000318758"/>
    </source>
</evidence>
<dbReference type="InterPro" id="IPR011008">
    <property type="entry name" value="Dimeric_a/b-barrel"/>
</dbReference>
<evidence type="ECO:0000313" key="3">
    <source>
        <dbReference type="Proteomes" id="UP000198233"/>
    </source>
</evidence>
<protein>
    <submittedName>
        <fullName evidence="1">Antibiotic biosynthesis monooxygenase</fullName>
    </submittedName>
</protein>
<dbReference type="GO" id="GO:0004497">
    <property type="term" value="F:monooxygenase activity"/>
    <property type="evidence" value="ECO:0007669"/>
    <property type="project" value="UniProtKB-KW"/>
</dbReference>
<proteinExistence type="predicted"/>
<gene>
    <name evidence="1" type="ORF">CFF01_11025</name>
    <name evidence="2" type="ORF">FGA12_10850</name>
</gene>
<dbReference type="PANTHER" id="PTHR37811:SF2">
    <property type="entry name" value="ABM DOMAIN-CONTAINING PROTEIN"/>
    <property type="match status" value="1"/>
</dbReference>
<reference evidence="2 4" key="2">
    <citation type="submission" date="2019-06" db="EMBL/GenBank/DDBJ databases">
        <title>Complete genome of Shewanella marisflavi ECSMB14101, a mussel settlement-inducing bacterium isolated from East China Sea.</title>
        <authorList>
            <person name="Yang J."/>
            <person name="Liang X."/>
            <person name="Chang R."/>
            <person name="Peng L."/>
        </authorList>
    </citation>
    <scope>NUCLEOTIDE SEQUENCE [LARGE SCALE GENOMIC DNA]</scope>
    <source>
        <strain evidence="2 4">ECSMB14101</strain>
    </source>
</reference>
<sequence length="95" mass="11231">MFAVIFKAKVAHLDARYSEMAAQMRQLAMEKYHCQDFIAVTEGELEIAISYWRSEADILAWKQDSEHRVAQQLGRQAWYKSYQVEIVEIKRQYQG</sequence>
<evidence type="ECO:0000313" key="2">
    <source>
        <dbReference type="EMBL" id="QDF75610.1"/>
    </source>
</evidence>
<dbReference type="Gene3D" id="3.30.70.100">
    <property type="match status" value="1"/>
</dbReference>
<keyword evidence="1" id="KW-0503">Monooxygenase</keyword>
<name>A0AAC9XNT4_9GAMM</name>
<dbReference type="KEGG" id="smav:CFF01_11025"/>
<dbReference type="SUPFAM" id="SSF54909">
    <property type="entry name" value="Dimeric alpha+beta barrel"/>
    <property type="match status" value="1"/>
</dbReference>